<comment type="caution">
    <text evidence="1">The sequence shown here is derived from an EMBL/GenBank/DDBJ whole genome shotgun (WGS) entry which is preliminary data.</text>
</comment>
<keyword evidence="2" id="KW-1185">Reference proteome</keyword>
<dbReference type="Proteomes" id="UP001596071">
    <property type="component" value="Unassembled WGS sequence"/>
</dbReference>
<dbReference type="RefSeq" id="WP_381444099.1">
    <property type="nucleotide sequence ID" value="NZ_JBHSNP010000011.1"/>
</dbReference>
<reference evidence="2" key="1">
    <citation type="journal article" date="2019" name="Int. J. Syst. Evol. Microbiol.">
        <title>The Global Catalogue of Microorganisms (GCM) 10K type strain sequencing project: providing services to taxonomists for standard genome sequencing and annotation.</title>
        <authorList>
            <consortium name="The Broad Institute Genomics Platform"/>
            <consortium name="The Broad Institute Genome Sequencing Center for Infectious Disease"/>
            <person name="Wu L."/>
            <person name="Ma J."/>
        </authorList>
    </citation>
    <scope>NUCLEOTIDE SEQUENCE [LARGE SCALE GENOMIC DNA]</scope>
    <source>
        <strain evidence="2">KACC 11299</strain>
    </source>
</reference>
<proteinExistence type="predicted"/>
<gene>
    <name evidence="1" type="ORF">ACFPTP_09795</name>
</gene>
<dbReference type="EMBL" id="JBHSNP010000011">
    <property type="protein sequence ID" value="MFC5603518.1"/>
    <property type="molecule type" value="Genomic_DNA"/>
</dbReference>
<name>A0ABW0U0C9_9BACL</name>
<accession>A0ABW0U0C9</accession>
<evidence type="ECO:0000313" key="2">
    <source>
        <dbReference type="Proteomes" id="UP001596071"/>
    </source>
</evidence>
<organism evidence="1 2">
    <name type="scientific">Sporosarcina koreensis</name>
    <dbReference type="NCBI Taxonomy" id="334735"/>
    <lineage>
        <taxon>Bacteria</taxon>
        <taxon>Bacillati</taxon>
        <taxon>Bacillota</taxon>
        <taxon>Bacilli</taxon>
        <taxon>Bacillales</taxon>
        <taxon>Caryophanaceae</taxon>
        <taxon>Sporosarcina</taxon>
    </lineage>
</organism>
<evidence type="ECO:0008006" key="3">
    <source>
        <dbReference type="Google" id="ProtNLM"/>
    </source>
</evidence>
<sequence length="140" mass="15619">MQKPKRKIHMLFIGTLLAIFIIFINSTIGSMGGEKGKGEESRDEAQLEQALMKIEGVGEVYIHFHYEQKEEPSPLSGYFSGTGSSSVKKNPLQGVLVIAEGADNPRTKKELTRILSTVLQLPEHRIVVEEMKRGIHVESE</sequence>
<protein>
    <recommendedName>
        <fullName evidence="3">Stage III sporulation protein AG</fullName>
    </recommendedName>
</protein>
<evidence type="ECO:0000313" key="1">
    <source>
        <dbReference type="EMBL" id="MFC5603518.1"/>
    </source>
</evidence>